<feature type="transmembrane region" description="Helical" evidence="6">
    <location>
        <begin position="49"/>
        <end position="70"/>
    </location>
</feature>
<dbReference type="NCBIfam" id="TIGR00361">
    <property type="entry name" value="ComEC_Rec2"/>
    <property type="match status" value="1"/>
</dbReference>
<feature type="transmembrane region" description="Helical" evidence="6">
    <location>
        <begin position="372"/>
        <end position="395"/>
    </location>
</feature>
<evidence type="ECO:0000313" key="8">
    <source>
        <dbReference type="EMBL" id="CAB5503491.1"/>
    </source>
</evidence>
<keyword evidence="2" id="KW-1003">Cell membrane</keyword>
<feature type="transmembrane region" description="Helical" evidence="6">
    <location>
        <begin position="244"/>
        <end position="263"/>
    </location>
</feature>
<evidence type="ECO:0000256" key="2">
    <source>
        <dbReference type="ARBA" id="ARBA00022475"/>
    </source>
</evidence>
<dbReference type="Proteomes" id="UP000626656">
    <property type="component" value="Unassembled WGS sequence"/>
</dbReference>
<dbReference type="Pfam" id="PF13567">
    <property type="entry name" value="DUF4131"/>
    <property type="match status" value="1"/>
</dbReference>
<evidence type="ECO:0000256" key="6">
    <source>
        <dbReference type="SAM" id="Phobius"/>
    </source>
</evidence>
<feature type="transmembrane region" description="Helical" evidence="6">
    <location>
        <begin position="26"/>
        <end position="42"/>
    </location>
</feature>
<dbReference type="EMBL" id="CAHJWF010000254">
    <property type="protein sequence ID" value="CAB5503491.1"/>
    <property type="molecule type" value="Genomic_DNA"/>
</dbReference>
<keyword evidence="5 6" id="KW-0472">Membrane</keyword>
<dbReference type="NCBIfam" id="TIGR00360">
    <property type="entry name" value="ComEC_N-term"/>
    <property type="match status" value="1"/>
</dbReference>
<dbReference type="InterPro" id="IPR004477">
    <property type="entry name" value="ComEC_N"/>
</dbReference>
<feature type="transmembrane region" description="Helical" evidence="6">
    <location>
        <begin position="434"/>
        <end position="454"/>
    </location>
</feature>
<keyword evidence="3 6" id="KW-0812">Transmembrane</keyword>
<comment type="subcellular location">
    <subcellularLocation>
        <location evidence="1">Cell membrane</location>
        <topology evidence="1">Multi-pass membrane protein</topology>
    </subcellularLocation>
</comment>
<dbReference type="Gene3D" id="3.60.15.10">
    <property type="entry name" value="Ribonuclease Z/Hydroxyacylglutathione hydrolase-like"/>
    <property type="match status" value="1"/>
</dbReference>
<dbReference type="CDD" id="cd07731">
    <property type="entry name" value="ComA-like_MBL-fold"/>
    <property type="match status" value="1"/>
</dbReference>
<accession>A0ABM8M975</accession>
<feature type="transmembrane region" description="Helical" evidence="6">
    <location>
        <begin position="303"/>
        <end position="320"/>
    </location>
</feature>
<feature type="transmembrane region" description="Helical" evidence="6">
    <location>
        <begin position="407"/>
        <end position="427"/>
    </location>
</feature>
<feature type="transmembrane region" description="Helical" evidence="6">
    <location>
        <begin position="349"/>
        <end position="365"/>
    </location>
</feature>
<dbReference type="RefSeq" id="WP_202784347.1">
    <property type="nucleotide sequence ID" value="NZ_CAHJWF010000254.1"/>
</dbReference>
<evidence type="ECO:0000256" key="4">
    <source>
        <dbReference type="ARBA" id="ARBA00022989"/>
    </source>
</evidence>
<evidence type="ECO:0000256" key="1">
    <source>
        <dbReference type="ARBA" id="ARBA00004651"/>
    </source>
</evidence>
<proteinExistence type="predicted"/>
<dbReference type="Pfam" id="PF00753">
    <property type="entry name" value="Lactamase_B"/>
    <property type="match status" value="1"/>
</dbReference>
<dbReference type="InterPro" id="IPR036866">
    <property type="entry name" value="RibonucZ/Hydroxyglut_hydro"/>
</dbReference>
<protein>
    <submittedName>
        <fullName evidence="8">DNA internalization-related competence protein ComEC/Rec2</fullName>
    </submittedName>
</protein>
<reference evidence="8 9" key="1">
    <citation type="submission" date="2020-05" db="EMBL/GenBank/DDBJ databases">
        <authorList>
            <person name="Petersen J."/>
            <person name="Sayavedra L."/>
        </authorList>
    </citation>
    <scope>NUCLEOTIDE SEQUENCE [LARGE SCALE GENOMIC DNA]</scope>
    <source>
        <strain evidence="8">B azoricus SOX ET2 1586I</strain>
    </source>
</reference>
<dbReference type="PANTHER" id="PTHR30619">
    <property type="entry name" value="DNA INTERNALIZATION/COMPETENCE PROTEIN COMEC/REC2"/>
    <property type="match status" value="1"/>
</dbReference>
<evidence type="ECO:0000256" key="5">
    <source>
        <dbReference type="ARBA" id="ARBA00023136"/>
    </source>
</evidence>
<keyword evidence="4 6" id="KW-1133">Transmembrane helix</keyword>
<sequence length="770" mass="86857">MLIYALSFLLGIGLFSLKNTLQISPMEWVVIFAIFLTIFTTFKHHKPLSLNLAILVLGFAWMGVVSTQILSAKIQDNYLNKPILVRGEIVELPEKTSRSTKFIFKASSPFQGRLKLTWYSHYNNKTILSKVPNLRTGESWQLLLKLKHNNGYQNLNSFDYEKWLFYKRINATGYVGTSSDNQRINTDDGAFSIDKVRQDIRYLLSPQIEKKTFSGVINALIIGDRSLIPDAQWSLFKSTNTTHLSVISGLHIGLISGFVFLLVQFLWRYSARLSIMIPAQVIAAYFGLISALLYALISGFSIPTIRAFIMASVVFISIILRRHHDIWQLYGMALILVLLHNPLSVFSVGFWLSFYVVAIIIYGAGQHQEKSWLYRLIYIQLLISFSSLPLSIWFFSVTSALSPIANLIAIPIFSFIATPLSLISALLTFSGLTYLSEISFSIVNQSLVYLFVLLEQLQQFDFNQWHYTQTSLIDLALFILLVCVAILPKALKLRWLSVLVLGLMILIPNPKMDDNSVLITTLDVAQGLATVVQTKNHVLLFDTGAKYPSGFNLGGSVIAPYLRAKHIQYLDKIVISHGDNDHIGGLDNILENFKVGEILSSVPEKIQTKALTCQKGQSWQWDGIMFKMLNPEKETSFKGNNTSCVLKISNKKYSVLLTGDIERKAEHHLVQNNKEELKSTIMLAPHHGSKTSSTQAFLNAVSPSLIVVSSGFNNRFKHPAKTIIKRYQSNGIKVLKTSCSGQIDVLLSDTINIKEYRKESAYYYLRQCED</sequence>
<dbReference type="InterPro" id="IPR025405">
    <property type="entry name" value="DUF4131"/>
</dbReference>
<evidence type="ECO:0000256" key="3">
    <source>
        <dbReference type="ARBA" id="ARBA00022692"/>
    </source>
</evidence>
<feature type="transmembrane region" description="Helical" evidence="6">
    <location>
        <begin position="275"/>
        <end position="297"/>
    </location>
</feature>
<dbReference type="InterPro" id="IPR004797">
    <property type="entry name" value="Competence_ComEC/Rec2"/>
</dbReference>
<organism evidence="8 9">
    <name type="scientific">Bathymodiolus thermophilus thioautotrophic gill symbiont</name>
    <dbReference type="NCBI Taxonomy" id="2360"/>
    <lineage>
        <taxon>Bacteria</taxon>
        <taxon>Pseudomonadati</taxon>
        <taxon>Pseudomonadota</taxon>
        <taxon>Gammaproteobacteria</taxon>
        <taxon>sulfur-oxidizing symbionts</taxon>
    </lineage>
</organism>
<comment type="caution">
    <text evidence="8">The sequence shown here is derived from an EMBL/GenBank/DDBJ whole genome shotgun (WGS) entry which is preliminary data.</text>
</comment>
<feature type="transmembrane region" description="Helical" evidence="6">
    <location>
        <begin position="466"/>
        <end position="486"/>
    </location>
</feature>
<dbReference type="Pfam" id="PF03772">
    <property type="entry name" value="Competence"/>
    <property type="match status" value="1"/>
</dbReference>
<feature type="domain" description="Metallo-beta-lactamase" evidence="7">
    <location>
        <begin position="526"/>
        <end position="712"/>
    </location>
</feature>
<dbReference type="SMART" id="SM00849">
    <property type="entry name" value="Lactamase_B"/>
    <property type="match status" value="1"/>
</dbReference>
<dbReference type="PANTHER" id="PTHR30619:SF1">
    <property type="entry name" value="RECOMBINATION PROTEIN 2"/>
    <property type="match status" value="1"/>
</dbReference>
<dbReference type="SUPFAM" id="SSF56281">
    <property type="entry name" value="Metallo-hydrolase/oxidoreductase"/>
    <property type="match status" value="1"/>
</dbReference>
<name>A0ABM8M975_9GAMM</name>
<dbReference type="InterPro" id="IPR035681">
    <property type="entry name" value="ComA-like_MBL"/>
</dbReference>
<gene>
    <name evidence="8" type="ORF">AZO1586I_1135</name>
</gene>
<dbReference type="InterPro" id="IPR052159">
    <property type="entry name" value="Competence_DNA_uptake"/>
</dbReference>
<evidence type="ECO:0000259" key="7">
    <source>
        <dbReference type="SMART" id="SM00849"/>
    </source>
</evidence>
<evidence type="ECO:0000313" key="9">
    <source>
        <dbReference type="Proteomes" id="UP000626656"/>
    </source>
</evidence>
<dbReference type="InterPro" id="IPR001279">
    <property type="entry name" value="Metallo-B-lactamas"/>
</dbReference>
<keyword evidence="9" id="KW-1185">Reference proteome</keyword>